<keyword evidence="4" id="KW-1185">Reference proteome</keyword>
<proteinExistence type="inferred from homology"/>
<dbReference type="RefSeq" id="WP_163701728.1">
    <property type="nucleotide sequence ID" value="NZ_QXHD01000004.1"/>
</dbReference>
<dbReference type="Proteomes" id="UP000481033">
    <property type="component" value="Unassembled WGS sequence"/>
</dbReference>
<evidence type="ECO:0000313" key="3">
    <source>
        <dbReference type="EMBL" id="NEZ58823.1"/>
    </source>
</evidence>
<feature type="domain" description="NAD-dependent epimerase/dehydratase" evidence="2">
    <location>
        <begin position="9"/>
        <end position="252"/>
    </location>
</feature>
<dbReference type="AlphaFoldDB" id="A0A6M0RSM8"/>
<organism evidence="3 4">
    <name type="scientific">Adonisia turfae CCMR0081</name>
    <dbReference type="NCBI Taxonomy" id="2292702"/>
    <lineage>
        <taxon>Bacteria</taxon>
        <taxon>Bacillati</taxon>
        <taxon>Cyanobacteriota</taxon>
        <taxon>Adonisia</taxon>
        <taxon>Adonisia turfae</taxon>
    </lineage>
</organism>
<evidence type="ECO:0000256" key="1">
    <source>
        <dbReference type="ARBA" id="ARBA00007637"/>
    </source>
</evidence>
<protein>
    <submittedName>
        <fullName evidence="3">NAD-dependent epimerase/dehydratase family protein</fullName>
    </submittedName>
</protein>
<evidence type="ECO:0000259" key="2">
    <source>
        <dbReference type="Pfam" id="PF01370"/>
    </source>
</evidence>
<comment type="similarity">
    <text evidence="1">Belongs to the NAD(P)-dependent epimerase/dehydratase family.</text>
</comment>
<reference evidence="3 4" key="1">
    <citation type="journal article" date="2020" name="Microb. Ecol.">
        <title>Ecogenomics of the Marine Benthic Filamentous Cyanobacterium Adonisia.</title>
        <authorList>
            <person name="Walter J.M."/>
            <person name="Coutinho F.H."/>
            <person name="Leomil L."/>
            <person name="Hargreaves P.I."/>
            <person name="Campeao M.E."/>
            <person name="Vieira V.V."/>
            <person name="Silva B.S."/>
            <person name="Fistarol G.O."/>
            <person name="Salomon P.S."/>
            <person name="Sawabe T."/>
            <person name="Mino S."/>
            <person name="Hosokawa M."/>
            <person name="Miyashita H."/>
            <person name="Maruyama F."/>
            <person name="van Verk M.C."/>
            <person name="Dutilh B.E."/>
            <person name="Thompson C.C."/>
            <person name="Thompson F.L."/>
        </authorList>
    </citation>
    <scope>NUCLEOTIDE SEQUENCE [LARGE SCALE GENOMIC DNA]</scope>
    <source>
        <strain evidence="3 4">CCMR0081</strain>
    </source>
</reference>
<gene>
    <name evidence="3" type="ORF">DXZ20_24920</name>
</gene>
<dbReference type="InterPro" id="IPR036291">
    <property type="entry name" value="NAD(P)-bd_dom_sf"/>
</dbReference>
<sequence length="336" mass="37703">MKLSGKRLLVIGGAGLIGSHTVDALLKEDTEEVRIFDNFTRGSRENLASALKDPRCNIFPLGGELLHRDILDAAMKGIDGVFHFAAMWLLHCYDFPRSAFEVNIGGTFNVLEACLNNGIQRLVFSSSASVYGDAVTEPMTEDHPYNNHTFYGATKIAGEHMCHSLYHRYKDTDQHFDYVGLRYMNVYGSRQDYQGTYIAVIMKILDRLDQGLPPIIYGDGSQAYDFIYVEDCAQANVCAMKSKSTDAFYNVGTGIKTSLRELTELILEITGSNQKIQFEPSGKTFVKNRVGCPLKAEAEINFQAKIQLREGLEKLIEWRNQHKDLVAQRRQHAGVA</sequence>
<name>A0A6M0RSM8_9CYAN</name>
<dbReference type="EMBL" id="QXHD01000004">
    <property type="protein sequence ID" value="NEZ58823.1"/>
    <property type="molecule type" value="Genomic_DNA"/>
</dbReference>
<accession>A0A6M0RSM8</accession>
<dbReference type="SUPFAM" id="SSF51735">
    <property type="entry name" value="NAD(P)-binding Rossmann-fold domains"/>
    <property type="match status" value="1"/>
</dbReference>
<dbReference type="Gene3D" id="3.90.25.10">
    <property type="entry name" value="UDP-galactose 4-epimerase, domain 1"/>
    <property type="match status" value="1"/>
</dbReference>
<dbReference type="PANTHER" id="PTHR43000">
    <property type="entry name" value="DTDP-D-GLUCOSE 4,6-DEHYDRATASE-RELATED"/>
    <property type="match status" value="1"/>
</dbReference>
<dbReference type="Pfam" id="PF01370">
    <property type="entry name" value="Epimerase"/>
    <property type="match status" value="1"/>
</dbReference>
<dbReference type="InterPro" id="IPR001509">
    <property type="entry name" value="Epimerase_deHydtase"/>
</dbReference>
<comment type="caution">
    <text evidence="3">The sequence shown here is derived from an EMBL/GenBank/DDBJ whole genome shotgun (WGS) entry which is preliminary data.</text>
</comment>
<dbReference type="Gene3D" id="3.40.50.720">
    <property type="entry name" value="NAD(P)-binding Rossmann-like Domain"/>
    <property type="match status" value="1"/>
</dbReference>
<evidence type="ECO:0000313" key="4">
    <source>
        <dbReference type="Proteomes" id="UP000481033"/>
    </source>
</evidence>